<evidence type="ECO:0000313" key="4">
    <source>
        <dbReference type="Proteomes" id="UP000518752"/>
    </source>
</evidence>
<dbReference type="Pfam" id="PF20411">
    <property type="entry name" value="DUF6697"/>
    <property type="match status" value="1"/>
</dbReference>
<protein>
    <recommendedName>
        <fullName evidence="2">DUF6697 domain-containing protein</fullName>
    </recommendedName>
</protein>
<organism evidence="3 4">
    <name type="scientific">Collybiopsis confluens</name>
    <dbReference type="NCBI Taxonomy" id="2823264"/>
    <lineage>
        <taxon>Eukaryota</taxon>
        <taxon>Fungi</taxon>
        <taxon>Dikarya</taxon>
        <taxon>Basidiomycota</taxon>
        <taxon>Agaricomycotina</taxon>
        <taxon>Agaricomycetes</taxon>
        <taxon>Agaricomycetidae</taxon>
        <taxon>Agaricales</taxon>
        <taxon>Marasmiineae</taxon>
        <taxon>Omphalotaceae</taxon>
        <taxon>Collybiopsis</taxon>
    </lineage>
</organism>
<comment type="caution">
    <text evidence="3">The sequence shown here is derived from an EMBL/GenBank/DDBJ whole genome shotgun (WGS) entry which is preliminary data.</text>
</comment>
<gene>
    <name evidence="3" type="ORF">D9757_009410</name>
</gene>
<dbReference type="OrthoDB" id="3265858at2759"/>
<evidence type="ECO:0000313" key="3">
    <source>
        <dbReference type="EMBL" id="KAF5381139.1"/>
    </source>
</evidence>
<feature type="compositionally biased region" description="Polar residues" evidence="1">
    <location>
        <begin position="209"/>
        <end position="225"/>
    </location>
</feature>
<dbReference type="InterPro" id="IPR046520">
    <property type="entry name" value="DUF6697"/>
</dbReference>
<proteinExistence type="predicted"/>
<dbReference type="Proteomes" id="UP000518752">
    <property type="component" value="Unassembled WGS sequence"/>
</dbReference>
<dbReference type="AlphaFoldDB" id="A0A8H5HDA4"/>
<sequence length="287" mass="31806">MWKGKLRACVAPRLQIHGLPWDLTVPNLLYSIPRFEIVPGRQDVNFQFASRFLKSRYKPNTDFLKDFMDIEESEDNPYNLPDDRSILFPNAGLNPNLPSKPGNPGNLLTSRNQILKSQPLTVFTMQANDPGVWVYAGEYRLENAGELSMIQFKQLPAEIDIATVQTQKSWEASWAASLFSKTGTRSAPKSRESELSYHIKSKYEEATRSRPQSKSPGPALQNASQPEAEPGSAAPLLRPLSQPEPAPSASSARDKMPLKVAKLVTSGSIDMSSDSDSGSDYTELFDS</sequence>
<feature type="region of interest" description="Disordered" evidence="1">
    <location>
        <begin position="203"/>
        <end position="287"/>
    </location>
</feature>
<keyword evidence="4" id="KW-1185">Reference proteome</keyword>
<feature type="compositionally biased region" description="Low complexity" evidence="1">
    <location>
        <begin position="266"/>
        <end position="280"/>
    </location>
</feature>
<evidence type="ECO:0000256" key="1">
    <source>
        <dbReference type="SAM" id="MobiDB-lite"/>
    </source>
</evidence>
<feature type="domain" description="DUF6697" evidence="2">
    <location>
        <begin position="48"/>
        <end position="200"/>
    </location>
</feature>
<evidence type="ECO:0000259" key="2">
    <source>
        <dbReference type="Pfam" id="PF20411"/>
    </source>
</evidence>
<name>A0A8H5HDA4_9AGAR</name>
<dbReference type="EMBL" id="JAACJN010000061">
    <property type="protein sequence ID" value="KAF5381139.1"/>
    <property type="molecule type" value="Genomic_DNA"/>
</dbReference>
<reference evidence="3 4" key="1">
    <citation type="journal article" date="2020" name="ISME J.">
        <title>Uncovering the hidden diversity of litter-decomposition mechanisms in mushroom-forming fungi.</title>
        <authorList>
            <person name="Floudas D."/>
            <person name="Bentzer J."/>
            <person name="Ahren D."/>
            <person name="Johansson T."/>
            <person name="Persson P."/>
            <person name="Tunlid A."/>
        </authorList>
    </citation>
    <scope>NUCLEOTIDE SEQUENCE [LARGE SCALE GENOMIC DNA]</scope>
    <source>
        <strain evidence="3 4">CBS 406.79</strain>
    </source>
</reference>
<accession>A0A8H5HDA4</accession>